<dbReference type="PROSITE" id="PS50082">
    <property type="entry name" value="WD_REPEATS_2"/>
    <property type="match status" value="4"/>
</dbReference>
<evidence type="ECO:0000256" key="4">
    <source>
        <dbReference type="PROSITE-ProRule" id="PRU00221"/>
    </source>
</evidence>
<reference evidence="9" key="1">
    <citation type="submission" date="2025-08" db="UniProtKB">
        <authorList>
            <consortium name="RefSeq"/>
        </authorList>
    </citation>
    <scope>IDENTIFICATION</scope>
    <source>
        <tissue evidence="9">Whole body pupa</tissue>
    </source>
</reference>
<feature type="repeat" description="WD" evidence="4">
    <location>
        <begin position="405"/>
        <end position="446"/>
    </location>
</feature>
<dbReference type="Pfam" id="PF00400">
    <property type="entry name" value="WD40"/>
    <property type="match status" value="5"/>
</dbReference>
<name>A0A9C6DYN5_9MUSC</name>
<dbReference type="InterPro" id="IPR015943">
    <property type="entry name" value="WD40/YVTN_repeat-like_dom_sf"/>
</dbReference>
<keyword evidence="3" id="KW-0677">Repeat</keyword>
<dbReference type="SMART" id="SM00320">
    <property type="entry name" value="WD40"/>
    <property type="match status" value="7"/>
</dbReference>
<dbReference type="GO" id="GO:0043495">
    <property type="term" value="F:protein-membrane adaptor activity"/>
    <property type="evidence" value="ECO:0007669"/>
    <property type="project" value="TreeGrafter"/>
</dbReference>
<evidence type="ECO:0000256" key="6">
    <source>
        <dbReference type="SAM" id="MobiDB-lite"/>
    </source>
</evidence>
<dbReference type="PANTHER" id="PTHR19878:SF8">
    <property type="entry name" value="AUTOPHAGY-RELATED 16, ISOFORM F"/>
    <property type="match status" value="1"/>
</dbReference>
<feature type="repeat" description="WD" evidence="4">
    <location>
        <begin position="363"/>
        <end position="404"/>
    </location>
</feature>
<dbReference type="GO" id="GO:0000045">
    <property type="term" value="P:autophagosome assembly"/>
    <property type="evidence" value="ECO:0007669"/>
    <property type="project" value="InterPro"/>
</dbReference>
<accession>A0A9C6DYN5</accession>
<feature type="coiled-coil region" evidence="5">
    <location>
        <begin position="136"/>
        <end position="198"/>
    </location>
</feature>
<evidence type="ECO:0000259" key="7">
    <source>
        <dbReference type="Pfam" id="PF08614"/>
    </source>
</evidence>
<dbReference type="CDD" id="cd00200">
    <property type="entry name" value="WD40"/>
    <property type="match status" value="1"/>
</dbReference>
<feature type="domain" description="Autophagy-related protein 16" evidence="7">
    <location>
        <begin position="12"/>
        <end position="204"/>
    </location>
</feature>
<dbReference type="InterPro" id="IPR045160">
    <property type="entry name" value="ATG16"/>
</dbReference>
<dbReference type="Pfam" id="PF08614">
    <property type="entry name" value="ATG16"/>
    <property type="match status" value="1"/>
</dbReference>
<dbReference type="PROSITE" id="PS50294">
    <property type="entry name" value="WD_REPEATS_REGION"/>
    <property type="match status" value="2"/>
</dbReference>
<evidence type="ECO:0000256" key="2">
    <source>
        <dbReference type="ARBA" id="ARBA00022574"/>
    </source>
</evidence>
<dbReference type="GeneID" id="119641991"/>
<dbReference type="KEGG" id="gfs:119641991"/>
<dbReference type="InterPro" id="IPR001680">
    <property type="entry name" value="WD40_rpt"/>
</dbReference>
<keyword evidence="5" id="KW-0175">Coiled coil</keyword>
<dbReference type="GO" id="GO:0000421">
    <property type="term" value="C:autophagosome membrane"/>
    <property type="evidence" value="ECO:0007669"/>
    <property type="project" value="TreeGrafter"/>
</dbReference>
<feature type="compositionally biased region" description="Polar residues" evidence="6">
    <location>
        <begin position="237"/>
        <end position="253"/>
    </location>
</feature>
<evidence type="ECO:0000256" key="3">
    <source>
        <dbReference type="ARBA" id="ARBA00022737"/>
    </source>
</evidence>
<proteinExistence type="inferred from homology"/>
<dbReference type="PRINTS" id="PR00320">
    <property type="entry name" value="GPROTEINBRPT"/>
</dbReference>
<feature type="repeat" description="WD" evidence="4">
    <location>
        <begin position="319"/>
        <end position="352"/>
    </location>
</feature>
<dbReference type="Gene3D" id="2.130.10.10">
    <property type="entry name" value="YVTN repeat-like/Quinoprotein amine dehydrogenase"/>
    <property type="match status" value="2"/>
</dbReference>
<dbReference type="RefSeq" id="XP_037896867.1">
    <property type="nucleotide sequence ID" value="XM_038040939.1"/>
</dbReference>
<dbReference type="GO" id="GO:0034274">
    <property type="term" value="C:Atg12-Atg5-Atg16 complex"/>
    <property type="evidence" value="ECO:0007669"/>
    <property type="project" value="TreeGrafter"/>
</dbReference>
<keyword evidence="8" id="KW-1185">Reference proteome</keyword>
<keyword evidence="2 4" id="KW-0853">WD repeat</keyword>
<dbReference type="PROSITE" id="PS00678">
    <property type="entry name" value="WD_REPEATS_1"/>
    <property type="match status" value="2"/>
</dbReference>
<evidence type="ECO:0000313" key="9">
    <source>
        <dbReference type="RefSeq" id="XP_037896867.1"/>
    </source>
</evidence>
<dbReference type="InterPro" id="IPR013923">
    <property type="entry name" value="Autophagy-rel_prot_16_dom"/>
</dbReference>
<organism evidence="8 9">
    <name type="scientific">Glossina fuscipes</name>
    <dbReference type="NCBI Taxonomy" id="7396"/>
    <lineage>
        <taxon>Eukaryota</taxon>
        <taxon>Metazoa</taxon>
        <taxon>Ecdysozoa</taxon>
        <taxon>Arthropoda</taxon>
        <taxon>Hexapoda</taxon>
        <taxon>Insecta</taxon>
        <taxon>Pterygota</taxon>
        <taxon>Neoptera</taxon>
        <taxon>Endopterygota</taxon>
        <taxon>Diptera</taxon>
        <taxon>Brachycera</taxon>
        <taxon>Muscomorpha</taxon>
        <taxon>Hippoboscoidea</taxon>
        <taxon>Glossinidae</taxon>
        <taxon>Glossina</taxon>
    </lineage>
</organism>
<dbReference type="InterPro" id="IPR020472">
    <property type="entry name" value="WD40_PAC1"/>
</dbReference>
<dbReference type="PANTHER" id="PTHR19878">
    <property type="entry name" value="AUTOPHAGY PROTEIN 16-LIKE"/>
    <property type="match status" value="1"/>
</dbReference>
<dbReference type="FunFam" id="2.130.10.10:FF:000648">
    <property type="entry name" value="Autophagy-related 16, isoform A"/>
    <property type="match status" value="1"/>
</dbReference>
<dbReference type="AlphaFoldDB" id="A0A9C6DYN5"/>
<feature type="repeat" description="WD" evidence="4">
    <location>
        <begin position="463"/>
        <end position="488"/>
    </location>
</feature>
<dbReference type="InterPro" id="IPR036322">
    <property type="entry name" value="WD40_repeat_dom_sf"/>
</dbReference>
<dbReference type="SUPFAM" id="SSF50978">
    <property type="entry name" value="WD40 repeat-like"/>
    <property type="match status" value="1"/>
</dbReference>
<dbReference type="CDD" id="cd22887">
    <property type="entry name" value="Atg16_CCD"/>
    <property type="match status" value="1"/>
</dbReference>
<dbReference type="InterPro" id="IPR019775">
    <property type="entry name" value="WD40_repeat_CS"/>
</dbReference>
<protein>
    <submittedName>
        <fullName evidence="9">Autophagy-related protein 16-1 isoform X1</fullName>
    </submittedName>
</protein>
<dbReference type="Proteomes" id="UP000092443">
    <property type="component" value="Unplaced"/>
</dbReference>
<feature type="region of interest" description="Disordered" evidence="6">
    <location>
        <begin position="230"/>
        <end position="269"/>
    </location>
</feature>
<evidence type="ECO:0000313" key="8">
    <source>
        <dbReference type="Proteomes" id="UP000092443"/>
    </source>
</evidence>
<dbReference type="GO" id="GO:0034045">
    <property type="term" value="C:phagophore assembly site membrane"/>
    <property type="evidence" value="ECO:0007669"/>
    <property type="project" value="TreeGrafter"/>
</dbReference>
<gene>
    <name evidence="9" type="primary">LOC119641991</name>
</gene>
<evidence type="ECO:0000256" key="1">
    <source>
        <dbReference type="ARBA" id="ARBA00009271"/>
    </source>
</evidence>
<comment type="similarity">
    <text evidence="1">Belongs to the WD repeat ATG16 family.</text>
</comment>
<sequence>MASDEQEWRLSLMRRLAERDRREVTPFKEIILQNNRLLDNVAQLKADNLKISVENEQLRVAFATGGKGNGKDSNAAQIAITALEKKLLAQQEELTDLHKRKGENSQMIVDLNLKVEKQQLIVKEKESCLAEQKTANNILKAEVQMLKSSLEELKKLNNTLLDEHTALQLAFSALEDKLRGVQEENRCLLERLMRYKSKDADKLNEENESFLRKRLPSIFRKRSDKLKRDLEDAVREPNSTLPRLTRNSSSHSQHGLGDSDSYDNDNDRYSSDTGGVDHCIEAGCGPELDMFSSPNSRLRDVLCHSTTKPDNPSTIFMKFDAHENESHAVRWSPIERVLATGGADRKVKLWDVGKASPEPRAVLSGSSAGINSVDFDSTGSYIIGTSNDYGARVWTVGDNRLRHTLTGHSGKVMAAKYVQEPVKVVTGSYDRTLKIWDLHNVACIETKFAGSSCNDLVTTDSLGSTIISGHYDKKIRFWDIRTEKQADDLLMNAKITSLDLSKDGKLLIASLRDDTIQLIDLRKNSIISTFSDEHFKLSCDWARASFSANAQKIACGSTDGLIYLWNLDGYVEATLKGHSSGSGFFHSAAVHAVSWSPTCNGLASVGKSKRCIIFSEA</sequence>
<evidence type="ECO:0000256" key="5">
    <source>
        <dbReference type="SAM" id="Coils"/>
    </source>
</evidence>